<organism evidence="2 3">
    <name type="scientific">Coffea arabica</name>
    <name type="common">Arabian coffee</name>
    <dbReference type="NCBI Taxonomy" id="13443"/>
    <lineage>
        <taxon>Eukaryota</taxon>
        <taxon>Viridiplantae</taxon>
        <taxon>Streptophyta</taxon>
        <taxon>Embryophyta</taxon>
        <taxon>Tracheophyta</taxon>
        <taxon>Spermatophyta</taxon>
        <taxon>Magnoliopsida</taxon>
        <taxon>eudicotyledons</taxon>
        <taxon>Gunneridae</taxon>
        <taxon>Pentapetalae</taxon>
        <taxon>asterids</taxon>
        <taxon>lamiids</taxon>
        <taxon>Gentianales</taxon>
        <taxon>Rubiaceae</taxon>
        <taxon>Ixoroideae</taxon>
        <taxon>Gardenieae complex</taxon>
        <taxon>Bertiereae - Coffeeae clade</taxon>
        <taxon>Coffeeae</taxon>
        <taxon>Coffea</taxon>
    </lineage>
</organism>
<evidence type="ECO:0000313" key="3">
    <source>
        <dbReference type="RefSeq" id="XP_071921885.1"/>
    </source>
</evidence>
<dbReference type="InterPro" id="IPR044730">
    <property type="entry name" value="RNase_H-like_dom_plant"/>
</dbReference>
<keyword evidence="2" id="KW-1185">Reference proteome</keyword>
<protein>
    <recommendedName>
        <fullName evidence="1">RNase H type-1 domain-containing protein</fullName>
    </recommendedName>
</protein>
<evidence type="ECO:0000259" key="1">
    <source>
        <dbReference type="Pfam" id="PF13456"/>
    </source>
</evidence>
<dbReference type="Pfam" id="PF13456">
    <property type="entry name" value="RVT_3"/>
    <property type="match status" value="1"/>
</dbReference>
<proteinExistence type="predicted"/>
<dbReference type="CDD" id="cd06222">
    <property type="entry name" value="RNase_H_like"/>
    <property type="match status" value="1"/>
</dbReference>
<name>A0ABM4VQT4_COFAR</name>
<sequence length="246" mass="27950">MGMLKAIYKPAASNFKDWIDCFMKFEGNELTELTVVTMWLLWKSRNQSLFAGKTERAAQVGVYAKAFLQEYWNLLRRQGSRQYKEHTKWVAPEQSYLKINVDGAFSEQAAGVGLVVRNYLGQVEAAMAARVEGVHNAEHVECLAFLYALEFARDFGISHFLLEGDALNIVQKINSKEPDLSLIGHLIHGIRTMLHSFDFVKVSHVRRTNNVPAHIISKLSLSFKGRRVWFVNFTMPVTEAAIADLQ</sequence>
<dbReference type="Gene3D" id="3.30.420.10">
    <property type="entry name" value="Ribonuclease H-like superfamily/Ribonuclease H"/>
    <property type="match status" value="1"/>
</dbReference>
<dbReference type="InterPro" id="IPR036397">
    <property type="entry name" value="RNaseH_sf"/>
</dbReference>
<reference evidence="3" key="1">
    <citation type="submission" date="2025-08" db="UniProtKB">
        <authorList>
            <consortium name="RefSeq"/>
        </authorList>
    </citation>
    <scope>IDENTIFICATION</scope>
    <source>
        <tissue evidence="3">Leaves</tissue>
    </source>
</reference>
<evidence type="ECO:0000313" key="2">
    <source>
        <dbReference type="Proteomes" id="UP001652660"/>
    </source>
</evidence>
<dbReference type="RefSeq" id="XP_071921885.1">
    <property type="nucleotide sequence ID" value="XM_072065784.1"/>
</dbReference>
<dbReference type="InterPro" id="IPR052929">
    <property type="entry name" value="RNase_H-like_EbsB-rel"/>
</dbReference>
<accession>A0ABM4VQT4</accession>
<gene>
    <name evidence="3" type="primary">LOC140014691</name>
</gene>
<feature type="domain" description="RNase H type-1" evidence="1">
    <location>
        <begin position="100"/>
        <end position="218"/>
    </location>
</feature>
<dbReference type="PANTHER" id="PTHR47074:SF11">
    <property type="entry name" value="REVERSE TRANSCRIPTASE-LIKE PROTEIN"/>
    <property type="match status" value="1"/>
</dbReference>
<dbReference type="Proteomes" id="UP001652660">
    <property type="component" value="Chromosome 9e"/>
</dbReference>
<dbReference type="InterPro" id="IPR002156">
    <property type="entry name" value="RNaseH_domain"/>
</dbReference>
<dbReference type="InterPro" id="IPR012337">
    <property type="entry name" value="RNaseH-like_sf"/>
</dbReference>
<dbReference type="SUPFAM" id="SSF53098">
    <property type="entry name" value="Ribonuclease H-like"/>
    <property type="match status" value="1"/>
</dbReference>
<dbReference type="PANTHER" id="PTHR47074">
    <property type="entry name" value="BNAC02G40300D PROTEIN"/>
    <property type="match status" value="1"/>
</dbReference>
<dbReference type="GeneID" id="140014691"/>